<dbReference type="GO" id="GO:0005783">
    <property type="term" value="C:endoplasmic reticulum"/>
    <property type="evidence" value="ECO:0007669"/>
    <property type="project" value="TreeGrafter"/>
</dbReference>
<keyword evidence="4" id="KW-0677">Repeat</keyword>
<evidence type="ECO:0000259" key="7">
    <source>
        <dbReference type="Pfam" id="PF08609"/>
    </source>
</evidence>
<dbReference type="EMBL" id="SWKU01000010">
    <property type="protein sequence ID" value="KAF3003072.1"/>
    <property type="molecule type" value="Genomic_DNA"/>
</dbReference>
<dbReference type="InterPro" id="IPR013918">
    <property type="entry name" value="Nucleotide_exch_fac_Fes1"/>
</dbReference>
<sequence>MNDPNLNTLLKWGVENSNVSEGAEPPKTTLTPEALAALFGGNQKSDAQMMKDNMEVIKREECDLEDRITAFDNFEQLIENLDNANNLEALNLWIPLIEQLENKEAELRRFAAWCIGTAVQNNIKTQEKLLVLGAIPTLVRMATGSDETKVKKKAITALSSSIRNFQPALDDAMTHVPAEYKPSGKLDANDMDSVDILINKLRESL</sequence>
<dbReference type="GO" id="GO:0000774">
    <property type="term" value="F:adenyl-nucleotide exchange factor activity"/>
    <property type="evidence" value="ECO:0007669"/>
    <property type="project" value="TreeGrafter"/>
</dbReference>
<dbReference type="Pfam" id="PF13513">
    <property type="entry name" value="HEAT_EZ"/>
    <property type="match status" value="1"/>
</dbReference>
<proteinExistence type="inferred from homology"/>
<dbReference type="InterPro" id="IPR016024">
    <property type="entry name" value="ARM-type_fold"/>
</dbReference>
<evidence type="ECO:0000256" key="1">
    <source>
        <dbReference type="ARBA" id="ARBA00004496"/>
    </source>
</evidence>
<reference evidence="8" key="1">
    <citation type="submission" date="2019-04" db="EMBL/GenBank/DDBJ databases">
        <title>Sequencing of skin fungus with MAO and IRED activity.</title>
        <authorList>
            <person name="Marsaioli A.J."/>
            <person name="Bonatto J.M.C."/>
            <person name="Reis Junior O."/>
        </authorList>
    </citation>
    <scope>NUCLEOTIDE SEQUENCE</scope>
    <source>
        <strain evidence="8">30M1</strain>
    </source>
</reference>
<keyword evidence="9" id="KW-1185">Reference proteome</keyword>
<accession>A0A9P4WB36</accession>
<dbReference type="PANTHER" id="PTHR19316:SF18">
    <property type="entry name" value="HSP70-BINDING PROTEIN 1"/>
    <property type="match status" value="1"/>
</dbReference>
<comment type="caution">
    <text evidence="8">The sequence shown here is derived from an EMBL/GenBank/DDBJ whole genome shotgun (WGS) entry which is preliminary data.</text>
</comment>
<name>A0A9P4WB36_CURKU</name>
<dbReference type="GO" id="GO:0006417">
    <property type="term" value="P:regulation of translation"/>
    <property type="evidence" value="ECO:0007669"/>
    <property type="project" value="UniProtKB-KW"/>
</dbReference>
<comment type="function">
    <text evidence="6">Functions as a nucleotide exchange factor (NEF) for Hsp70 chaperones which accelerates the release of ADP. Required for fully efficient Hsp70-mediated folding of proteins.</text>
</comment>
<dbReference type="SUPFAM" id="SSF48371">
    <property type="entry name" value="ARM repeat"/>
    <property type="match status" value="1"/>
</dbReference>
<evidence type="ECO:0000256" key="5">
    <source>
        <dbReference type="ARBA" id="ARBA00022845"/>
    </source>
</evidence>
<dbReference type="AlphaFoldDB" id="A0A9P4WB36"/>
<protein>
    <submittedName>
        <fullName evidence="8">Hsp70 nucleotide exchange factor fes1</fullName>
    </submittedName>
</protein>
<organism evidence="8 9">
    <name type="scientific">Curvularia kusanoi</name>
    <name type="common">Cochliobolus kusanoi</name>
    <dbReference type="NCBI Taxonomy" id="90978"/>
    <lineage>
        <taxon>Eukaryota</taxon>
        <taxon>Fungi</taxon>
        <taxon>Dikarya</taxon>
        <taxon>Ascomycota</taxon>
        <taxon>Pezizomycotina</taxon>
        <taxon>Dothideomycetes</taxon>
        <taxon>Pleosporomycetidae</taxon>
        <taxon>Pleosporales</taxon>
        <taxon>Pleosporineae</taxon>
        <taxon>Pleosporaceae</taxon>
        <taxon>Curvularia</taxon>
    </lineage>
</organism>
<dbReference type="PANTHER" id="PTHR19316">
    <property type="entry name" value="PROTEIN FOLDING REGULATOR"/>
    <property type="match status" value="1"/>
</dbReference>
<feature type="domain" description="Nucleotide exchange factor Fes1" evidence="7">
    <location>
        <begin position="6"/>
        <end position="87"/>
    </location>
</feature>
<keyword evidence="5" id="KW-0810">Translation regulation</keyword>
<dbReference type="Gene3D" id="1.25.10.10">
    <property type="entry name" value="Leucine-rich Repeat Variant"/>
    <property type="match status" value="1"/>
</dbReference>
<dbReference type="Pfam" id="PF08609">
    <property type="entry name" value="Fes1"/>
    <property type="match status" value="1"/>
</dbReference>
<evidence type="ECO:0000256" key="2">
    <source>
        <dbReference type="ARBA" id="ARBA00011045"/>
    </source>
</evidence>
<gene>
    <name evidence="8" type="primary">FES1</name>
    <name evidence="8" type="ORF">E8E13_007544</name>
</gene>
<dbReference type="OrthoDB" id="10250458at2759"/>
<keyword evidence="3" id="KW-0963">Cytoplasm</keyword>
<comment type="subcellular location">
    <subcellularLocation>
        <location evidence="1">Cytoplasm</location>
    </subcellularLocation>
</comment>
<comment type="similarity">
    <text evidence="2">Belongs to the FES1 family.</text>
</comment>
<evidence type="ECO:0000256" key="6">
    <source>
        <dbReference type="ARBA" id="ARBA00024912"/>
    </source>
</evidence>
<dbReference type="InterPro" id="IPR050693">
    <property type="entry name" value="Hsp70_NEF-Inhibitors"/>
</dbReference>
<dbReference type="InterPro" id="IPR011989">
    <property type="entry name" value="ARM-like"/>
</dbReference>
<dbReference type="Proteomes" id="UP000801428">
    <property type="component" value="Unassembled WGS sequence"/>
</dbReference>
<dbReference type="FunFam" id="1.25.10.10:FF:000434">
    <property type="entry name" value="Hsp70 nucleotide exchange factor fes1"/>
    <property type="match status" value="1"/>
</dbReference>
<evidence type="ECO:0000256" key="4">
    <source>
        <dbReference type="ARBA" id="ARBA00022737"/>
    </source>
</evidence>
<evidence type="ECO:0000313" key="8">
    <source>
        <dbReference type="EMBL" id="KAF3003072.1"/>
    </source>
</evidence>
<evidence type="ECO:0000256" key="3">
    <source>
        <dbReference type="ARBA" id="ARBA00022490"/>
    </source>
</evidence>
<evidence type="ECO:0000313" key="9">
    <source>
        <dbReference type="Proteomes" id="UP000801428"/>
    </source>
</evidence>